<gene>
    <name evidence="4" type="ORF">L0P57_05270</name>
</gene>
<dbReference type="Pfam" id="PF00583">
    <property type="entry name" value="Acetyltransf_1"/>
    <property type="match status" value="1"/>
</dbReference>
<comment type="caution">
    <text evidence="4">The sequence shown here is derived from an EMBL/GenBank/DDBJ whole genome shotgun (WGS) entry which is preliminary data.</text>
</comment>
<dbReference type="CDD" id="cd04301">
    <property type="entry name" value="NAT_SF"/>
    <property type="match status" value="1"/>
</dbReference>
<evidence type="ECO:0000313" key="5">
    <source>
        <dbReference type="Proteomes" id="UP001298681"/>
    </source>
</evidence>
<sequence length="184" mass="20673">MGTEVQIREATHGDLDRVVELYDAICDYLDATFNYPGWTRGEYPARWTAERALANGELYVCADGKALLGTCILNGVQPEGYRDIPWQEGISPAEVLVVHTLAVHPSHLREGVSGHLLRFAEQYAQGHGKRSIRLDVYERNVPGVRLYERHGYHVAGKTDLHLGDNGPQISRCYEKIIDKGERLC</sequence>
<reference evidence="4 5" key="1">
    <citation type="submission" date="2022-01" db="EMBL/GenBank/DDBJ databases">
        <title>Collection of gut derived symbiotic bacterial strains cultured from healthy donors.</title>
        <authorList>
            <person name="Lin H."/>
            <person name="Kohout C."/>
            <person name="Waligurski E."/>
            <person name="Pamer E.G."/>
        </authorList>
    </citation>
    <scope>NUCLEOTIDE SEQUENCE [LARGE SCALE GENOMIC DNA]</scope>
    <source>
        <strain evidence="4 5">DFI.7.58</strain>
    </source>
</reference>
<organism evidence="4 5">
    <name type="scientific">Anaeromassilibacillus senegalensis</name>
    <dbReference type="NCBI Taxonomy" id="1673717"/>
    <lineage>
        <taxon>Bacteria</taxon>
        <taxon>Bacillati</taxon>
        <taxon>Bacillota</taxon>
        <taxon>Clostridia</taxon>
        <taxon>Eubacteriales</taxon>
        <taxon>Acutalibacteraceae</taxon>
        <taxon>Anaeromassilibacillus</taxon>
    </lineage>
</organism>
<keyword evidence="2" id="KW-0012">Acyltransferase</keyword>
<evidence type="ECO:0000256" key="2">
    <source>
        <dbReference type="ARBA" id="ARBA00023315"/>
    </source>
</evidence>
<proteinExistence type="predicted"/>
<dbReference type="InterPro" id="IPR016181">
    <property type="entry name" value="Acyl_CoA_acyltransferase"/>
</dbReference>
<keyword evidence="5" id="KW-1185">Reference proteome</keyword>
<name>A0ABS9MHP7_9FIRM</name>
<dbReference type="PROSITE" id="PS51186">
    <property type="entry name" value="GNAT"/>
    <property type="match status" value="1"/>
</dbReference>
<dbReference type="Gene3D" id="3.40.630.30">
    <property type="match status" value="1"/>
</dbReference>
<dbReference type="RefSeq" id="WP_237966598.1">
    <property type="nucleotide sequence ID" value="NZ_JAKNHQ010000005.1"/>
</dbReference>
<dbReference type="PANTHER" id="PTHR43877:SF2">
    <property type="entry name" value="AMINOALKYLPHOSPHONATE N-ACETYLTRANSFERASE-RELATED"/>
    <property type="match status" value="1"/>
</dbReference>
<dbReference type="InterPro" id="IPR000182">
    <property type="entry name" value="GNAT_dom"/>
</dbReference>
<dbReference type="InterPro" id="IPR050832">
    <property type="entry name" value="Bact_Acetyltransf"/>
</dbReference>
<dbReference type="Proteomes" id="UP001298681">
    <property type="component" value="Unassembled WGS sequence"/>
</dbReference>
<keyword evidence="1" id="KW-0808">Transferase</keyword>
<evidence type="ECO:0000313" key="4">
    <source>
        <dbReference type="EMBL" id="MCG4610339.1"/>
    </source>
</evidence>
<feature type="domain" description="N-acetyltransferase" evidence="3">
    <location>
        <begin position="5"/>
        <end position="178"/>
    </location>
</feature>
<dbReference type="SUPFAM" id="SSF55729">
    <property type="entry name" value="Acyl-CoA N-acyltransferases (Nat)"/>
    <property type="match status" value="1"/>
</dbReference>
<evidence type="ECO:0000259" key="3">
    <source>
        <dbReference type="PROSITE" id="PS51186"/>
    </source>
</evidence>
<evidence type="ECO:0000256" key="1">
    <source>
        <dbReference type="ARBA" id="ARBA00022679"/>
    </source>
</evidence>
<dbReference type="EMBL" id="JAKNHQ010000005">
    <property type="protein sequence ID" value="MCG4610339.1"/>
    <property type="molecule type" value="Genomic_DNA"/>
</dbReference>
<dbReference type="PANTHER" id="PTHR43877">
    <property type="entry name" value="AMINOALKYLPHOSPHONATE N-ACETYLTRANSFERASE-RELATED-RELATED"/>
    <property type="match status" value="1"/>
</dbReference>
<accession>A0ABS9MHP7</accession>
<protein>
    <submittedName>
        <fullName evidence="4">GNAT family N-acetyltransferase</fullName>
    </submittedName>
</protein>